<dbReference type="AlphaFoldDB" id="A0AAN9R6A7"/>
<name>A0AAN9R6A7_PHACN</name>
<sequence>MYETDKRKENGRIVRSQRLCRGDKRRERKFQGRNSEQRNCYLVQFVVCHIATLLQGLMNDDNRCSVEKNINNIDC</sequence>
<proteinExistence type="predicted"/>
<dbReference type="Proteomes" id="UP001374584">
    <property type="component" value="Unassembled WGS sequence"/>
</dbReference>
<reference evidence="1 2" key="1">
    <citation type="submission" date="2024-01" db="EMBL/GenBank/DDBJ databases">
        <title>The genomes of 5 underutilized Papilionoideae crops provide insights into root nodulation and disease resistanc.</title>
        <authorList>
            <person name="Jiang F."/>
        </authorList>
    </citation>
    <scope>NUCLEOTIDE SEQUENCE [LARGE SCALE GENOMIC DNA]</scope>
    <source>
        <strain evidence="1">JINMINGXINNONG_FW02</strain>
        <tissue evidence="1">Leaves</tissue>
    </source>
</reference>
<keyword evidence="2" id="KW-1185">Reference proteome</keyword>
<protein>
    <submittedName>
        <fullName evidence="1">Uncharacterized protein</fullName>
    </submittedName>
</protein>
<evidence type="ECO:0000313" key="1">
    <source>
        <dbReference type="EMBL" id="KAK7363995.1"/>
    </source>
</evidence>
<organism evidence="1 2">
    <name type="scientific">Phaseolus coccineus</name>
    <name type="common">Scarlet runner bean</name>
    <name type="synonym">Phaseolus multiflorus</name>
    <dbReference type="NCBI Taxonomy" id="3886"/>
    <lineage>
        <taxon>Eukaryota</taxon>
        <taxon>Viridiplantae</taxon>
        <taxon>Streptophyta</taxon>
        <taxon>Embryophyta</taxon>
        <taxon>Tracheophyta</taxon>
        <taxon>Spermatophyta</taxon>
        <taxon>Magnoliopsida</taxon>
        <taxon>eudicotyledons</taxon>
        <taxon>Gunneridae</taxon>
        <taxon>Pentapetalae</taxon>
        <taxon>rosids</taxon>
        <taxon>fabids</taxon>
        <taxon>Fabales</taxon>
        <taxon>Fabaceae</taxon>
        <taxon>Papilionoideae</taxon>
        <taxon>50 kb inversion clade</taxon>
        <taxon>NPAAA clade</taxon>
        <taxon>indigoferoid/millettioid clade</taxon>
        <taxon>Phaseoleae</taxon>
        <taxon>Phaseolus</taxon>
    </lineage>
</organism>
<evidence type="ECO:0000313" key="2">
    <source>
        <dbReference type="Proteomes" id="UP001374584"/>
    </source>
</evidence>
<comment type="caution">
    <text evidence="1">The sequence shown here is derived from an EMBL/GenBank/DDBJ whole genome shotgun (WGS) entry which is preliminary data.</text>
</comment>
<dbReference type="EMBL" id="JAYMYR010000005">
    <property type="protein sequence ID" value="KAK7363995.1"/>
    <property type="molecule type" value="Genomic_DNA"/>
</dbReference>
<gene>
    <name evidence="1" type="ORF">VNO80_12307</name>
</gene>
<accession>A0AAN9R6A7</accession>